<evidence type="ECO:0000313" key="3">
    <source>
        <dbReference type="Proteomes" id="UP000466730"/>
    </source>
</evidence>
<dbReference type="EMBL" id="WJPO01000034">
    <property type="protein sequence ID" value="MRH22609.1"/>
    <property type="molecule type" value="Genomic_DNA"/>
</dbReference>
<proteinExistence type="predicted"/>
<dbReference type="Proteomes" id="UP000466730">
    <property type="component" value="Unassembled WGS sequence"/>
</dbReference>
<sequence length="170" mass="18110">MKRLFITTTITAGLVLGAAQAQSVNGGAAQLALQIGVTPGEYSVAQLVRMRTALEDGNMTEFRHIRDRLRHGGFSTNTAPSVGRVALAERMEIDANEMSYADTLLLGMAKSTGQTGPVAAFWKNRDPNNPSRRASYVSPGEAQIAAGLGVDPADYTLAELVQMKVEADTD</sequence>
<gene>
    <name evidence="2" type="ORF">GH815_16650</name>
</gene>
<organism evidence="2 3">
    <name type="scientific">Rhodovulum strictum</name>
    <dbReference type="NCBI Taxonomy" id="58314"/>
    <lineage>
        <taxon>Bacteria</taxon>
        <taxon>Pseudomonadati</taxon>
        <taxon>Pseudomonadota</taxon>
        <taxon>Alphaproteobacteria</taxon>
        <taxon>Rhodobacterales</taxon>
        <taxon>Paracoccaceae</taxon>
        <taxon>Rhodovulum</taxon>
    </lineage>
</organism>
<protein>
    <submittedName>
        <fullName evidence="2">Uncharacterized protein</fullName>
    </submittedName>
</protein>
<evidence type="ECO:0000313" key="2">
    <source>
        <dbReference type="EMBL" id="MRH22609.1"/>
    </source>
</evidence>
<name>A0A844BJ81_9RHOB</name>
<dbReference type="AlphaFoldDB" id="A0A844BJ81"/>
<comment type="caution">
    <text evidence="2">The sequence shown here is derived from an EMBL/GenBank/DDBJ whole genome shotgun (WGS) entry which is preliminary data.</text>
</comment>
<evidence type="ECO:0000256" key="1">
    <source>
        <dbReference type="SAM" id="SignalP"/>
    </source>
</evidence>
<accession>A0A844BJ81</accession>
<keyword evidence="1" id="KW-0732">Signal</keyword>
<dbReference type="RefSeq" id="WP_153749883.1">
    <property type="nucleotide sequence ID" value="NZ_BAAADI010000028.1"/>
</dbReference>
<keyword evidence="3" id="KW-1185">Reference proteome</keyword>
<dbReference type="OrthoDB" id="7877136at2"/>
<reference evidence="2 3" key="1">
    <citation type="submission" date="2019-11" db="EMBL/GenBank/DDBJ databases">
        <title>Draft Whole-Genome sequence of the marine photosynthetic bacterium Rhodovulum strictum DSM 11289.</title>
        <authorList>
            <person name="Kyndt J.A."/>
            <person name="Meyer T.E."/>
        </authorList>
    </citation>
    <scope>NUCLEOTIDE SEQUENCE [LARGE SCALE GENOMIC DNA]</scope>
    <source>
        <strain evidence="2 3">DSM 11289</strain>
    </source>
</reference>
<feature type="signal peptide" evidence="1">
    <location>
        <begin position="1"/>
        <end position="21"/>
    </location>
</feature>
<feature type="chain" id="PRO_5032904076" evidence="1">
    <location>
        <begin position="22"/>
        <end position="170"/>
    </location>
</feature>